<reference evidence="7" key="1">
    <citation type="submission" date="2021-10" db="EMBL/GenBank/DDBJ databases">
        <authorList>
            <person name="Dean J.D."/>
            <person name="Kim M.K."/>
            <person name="Newey C.N."/>
            <person name="Stoker T.S."/>
            <person name="Thompson D.W."/>
            <person name="Grose J.H."/>
        </authorList>
    </citation>
    <scope>NUCLEOTIDE SEQUENCE</scope>
    <source>
        <strain evidence="7">BT178</strain>
    </source>
</reference>
<dbReference type="Gene3D" id="3.90.550.10">
    <property type="entry name" value="Spore Coat Polysaccharide Biosynthesis Protein SpsA, Chain A"/>
    <property type="match status" value="1"/>
</dbReference>
<keyword evidence="8" id="KW-1185">Reference proteome</keyword>
<comment type="subcellular location">
    <subcellularLocation>
        <location evidence="1">Cell membrane</location>
    </subcellularLocation>
</comment>
<evidence type="ECO:0000256" key="3">
    <source>
        <dbReference type="ARBA" id="ARBA00022676"/>
    </source>
</evidence>
<dbReference type="InterPro" id="IPR001173">
    <property type="entry name" value="Glyco_trans_2-like"/>
</dbReference>
<proteinExistence type="predicted"/>
<evidence type="ECO:0000256" key="2">
    <source>
        <dbReference type="ARBA" id="ARBA00022475"/>
    </source>
</evidence>
<dbReference type="EMBL" id="JAJADR010000002">
    <property type="protein sequence ID" value="MCB2408030.1"/>
    <property type="molecule type" value="Genomic_DNA"/>
</dbReference>
<keyword evidence="2" id="KW-1003">Cell membrane</keyword>
<dbReference type="InterPro" id="IPR026461">
    <property type="entry name" value="Trfase_2_rSAM/seldom_assoc"/>
</dbReference>
<evidence type="ECO:0000259" key="6">
    <source>
        <dbReference type="Pfam" id="PF00535"/>
    </source>
</evidence>
<evidence type="ECO:0000256" key="5">
    <source>
        <dbReference type="ARBA" id="ARBA00023136"/>
    </source>
</evidence>
<gene>
    <name evidence="7" type="ORF">LGH74_08580</name>
</gene>
<keyword evidence="4" id="KW-0808">Transferase</keyword>
<dbReference type="InterPro" id="IPR029044">
    <property type="entry name" value="Nucleotide-diphossugar_trans"/>
</dbReference>
<keyword evidence="5" id="KW-0472">Membrane</keyword>
<sequence>MSNSPVVSIIIPTLNEAAGLGHLLTYIAAHVGENVTYEVVVCDGGSQDGTVAQARHHHARVVQATRPGRPGQLNLGAAQAAGEILYFLHADTLPPPAFGQLITHYYQQGYPSGCFRLQFDHGHWILRLSSWASRFNTRNFQFGDQSLYIQKALFQQLGGFDEQLLLMEDVEMVTRIKRRHRFVLMPQRVVTSARKYLDHGVVRTEMTHLAVLLLYVGGLRQARLARVYKRLLRKH</sequence>
<dbReference type="SUPFAM" id="SSF53448">
    <property type="entry name" value="Nucleotide-diphospho-sugar transferases"/>
    <property type="match status" value="1"/>
</dbReference>
<dbReference type="Pfam" id="PF00535">
    <property type="entry name" value="Glycos_transf_2"/>
    <property type="match status" value="1"/>
</dbReference>
<dbReference type="NCBIfam" id="TIGR04283">
    <property type="entry name" value="glyco_like_mftF"/>
    <property type="match status" value="1"/>
</dbReference>
<organism evidence="7 8">
    <name type="scientific">Hymenobacter lucidus</name>
    <dbReference type="NCBI Taxonomy" id="2880930"/>
    <lineage>
        <taxon>Bacteria</taxon>
        <taxon>Pseudomonadati</taxon>
        <taxon>Bacteroidota</taxon>
        <taxon>Cytophagia</taxon>
        <taxon>Cytophagales</taxon>
        <taxon>Hymenobacteraceae</taxon>
        <taxon>Hymenobacter</taxon>
    </lineage>
</organism>
<dbReference type="CDD" id="cd02522">
    <property type="entry name" value="GT_2_like_a"/>
    <property type="match status" value="1"/>
</dbReference>
<dbReference type="PANTHER" id="PTHR43646">
    <property type="entry name" value="GLYCOSYLTRANSFERASE"/>
    <property type="match status" value="1"/>
</dbReference>
<name>A0ABS8AP97_9BACT</name>
<keyword evidence="3" id="KW-0328">Glycosyltransferase</keyword>
<feature type="domain" description="Glycosyltransferase 2-like" evidence="6">
    <location>
        <begin position="8"/>
        <end position="143"/>
    </location>
</feature>
<protein>
    <submittedName>
        <fullName evidence="7">TIGR04283 family arsenosugar biosynthesis glycosyltransferase</fullName>
    </submittedName>
</protein>
<dbReference type="RefSeq" id="WP_226174593.1">
    <property type="nucleotide sequence ID" value="NZ_JAJADR010000002.1"/>
</dbReference>
<dbReference type="PANTHER" id="PTHR43646:SF2">
    <property type="entry name" value="GLYCOSYLTRANSFERASE 2-LIKE DOMAIN-CONTAINING PROTEIN"/>
    <property type="match status" value="1"/>
</dbReference>
<accession>A0ABS8AP97</accession>
<evidence type="ECO:0000313" key="8">
    <source>
        <dbReference type="Proteomes" id="UP001165296"/>
    </source>
</evidence>
<evidence type="ECO:0000256" key="1">
    <source>
        <dbReference type="ARBA" id="ARBA00004236"/>
    </source>
</evidence>
<evidence type="ECO:0000313" key="7">
    <source>
        <dbReference type="EMBL" id="MCB2408030.1"/>
    </source>
</evidence>
<dbReference type="Proteomes" id="UP001165296">
    <property type="component" value="Unassembled WGS sequence"/>
</dbReference>
<comment type="caution">
    <text evidence="7">The sequence shown here is derived from an EMBL/GenBank/DDBJ whole genome shotgun (WGS) entry which is preliminary data.</text>
</comment>
<evidence type="ECO:0000256" key="4">
    <source>
        <dbReference type="ARBA" id="ARBA00022679"/>
    </source>
</evidence>